<evidence type="ECO:0000256" key="4">
    <source>
        <dbReference type="ARBA" id="ARBA00022490"/>
    </source>
</evidence>
<keyword evidence="9 10" id="KW-0030">Aminoacyl-tRNA synthetase</keyword>
<evidence type="ECO:0000256" key="9">
    <source>
        <dbReference type="ARBA" id="ARBA00023146"/>
    </source>
</evidence>
<dbReference type="InterPro" id="IPR014729">
    <property type="entry name" value="Rossmann-like_a/b/a_fold"/>
</dbReference>
<dbReference type="InterPro" id="IPR004527">
    <property type="entry name" value="Glu-tRNA-ligase_bac/mito"/>
</dbReference>
<dbReference type="PATRIC" id="fig|28229.4.peg.4352"/>
<comment type="function">
    <text evidence="10">Catalyzes the attachment of glutamate to tRNA(Glu) in a two-step reaction: glutamate is first activated by ATP to form Glu-AMP and then transferred to the acceptor end of tRNA(Glu).</text>
</comment>
<evidence type="ECO:0000256" key="3">
    <source>
        <dbReference type="ARBA" id="ARBA00011245"/>
    </source>
</evidence>
<evidence type="ECO:0000256" key="1">
    <source>
        <dbReference type="ARBA" id="ARBA00004496"/>
    </source>
</evidence>
<feature type="domain" description="Glutamyl/glutaminyl-tRNA synthetase class Ib catalytic" evidence="11">
    <location>
        <begin position="3"/>
        <end position="304"/>
    </location>
</feature>
<feature type="short sequence motif" description="'KMSKS' region" evidence="10">
    <location>
        <begin position="236"/>
        <end position="240"/>
    </location>
</feature>
<dbReference type="AlphaFoldDB" id="A0A099K7D9"/>
<evidence type="ECO:0000313" key="13">
    <source>
        <dbReference type="EMBL" id="KGJ86684.1"/>
    </source>
</evidence>
<dbReference type="Proteomes" id="UP000029843">
    <property type="component" value="Unassembled WGS sequence"/>
</dbReference>
<comment type="caution">
    <text evidence="10">Lacks conserved residue(s) required for the propagation of feature annotation.</text>
</comment>
<dbReference type="EC" id="6.1.1.17" evidence="10"/>
<keyword evidence="7 10" id="KW-0067">ATP-binding</keyword>
<dbReference type="GO" id="GO:0000049">
    <property type="term" value="F:tRNA binding"/>
    <property type="evidence" value="ECO:0007669"/>
    <property type="project" value="InterPro"/>
</dbReference>
<comment type="similarity">
    <text evidence="2 10">Belongs to the class-I aminoacyl-tRNA synthetase family. Glutamate--tRNA ligase type 1 subfamily.</text>
</comment>
<evidence type="ECO:0000256" key="5">
    <source>
        <dbReference type="ARBA" id="ARBA00022598"/>
    </source>
</evidence>
<keyword evidence="5 10" id="KW-0436">Ligase</keyword>
<dbReference type="SUPFAM" id="SSF52374">
    <property type="entry name" value="Nucleotidylyl transferase"/>
    <property type="match status" value="1"/>
</dbReference>
<reference evidence="13 14" key="1">
    <citation type="submission" date="2014-08" db="EMBL/GenBank/DDBJ databases">
        <title>Genomic and Phenotypic Diversity of Colwellia psychrerythraea strains from Disparate Marine Basins.</title>
        <authorList>
            <person name="Techtmann S.M."/>
            <person name="Stelling S.C."/>
            <person name="Utturkar S.M."/>
            <person name="Alshibli N."/>
            <person name="Harris A."/>
            <person name="Brown S.D."/>
            <person name="Hazen T.C."/>
        </authorList>
    </citation>
    <scope>NUCLEOTIDE SEQUENCE [LARGE SCALE GENOMIC DNA]</scope>
    <source>
        <strain evidence="13 14">ND2E</strain>
    </source>
</reference>
<dbReference type="RefSeq" id="WP_033095896.1">
    <property type="nucleotide sequence ID" value="NZ_JQED01000056.1"/>
</dbReference>
<evidence type="ECO:0000313" key="14">
    <source>
        <dbReference type="Proteomes" id="UP000029843"/>
    </source>
</evidence>
<dbReference type="InterPro" id="IPR045462">
    <property type="entry name" value="aa-tRNA-synth_I_cd-bd"/>
</dbReference>
<dbReference type="InterPro" id="IPR033910">
    <property type="entry name" value="GluRS_core"/>
</dbReference>
<comment type="subunit">
    <text evidence="3 10">Monomer.</text>
</comment>
<dbReference type="InterPro" id="IPR008925">
    <property type="entry name" value="aa_tRNA-synth_I_cd-bd_sf"/>
</dbReference>
<dbReference type="InterPro" id="IPR049940">
    <property type="entry name" value="GluQ/Sye"/>
</dbReference>
<name>A0A099K7D9_COLPS</name>
<dbReference type="Gene3D" id="1.10.10.350">
    <property type="match status" value="1"/>
</dbReference>
<comment type="catalytic activity">
    <reaction evidence="10">
        <text>tRNA(Glu) + L-glutamate + ATP = L-glutamyl-tRNA(Glu) + AMP + diphosphate</text>
        <dbReference type="Rhea" id="RHEA:23540"/>
        <dbReference type="Rhea" id="RHEA-COMP:9663"/>
        <dbReference type="Rhea" id="RHEA-COMP:9680"/>
        <dbReference type="ChEBI" id="CHEBI:29985"/>
        <dbReference type="ChEBI" id="CHEBI:30616"/>
        <dbReference type="ChEBI" id="CHEBI:33019"/>
        <dbReference type="ChEBI" id="CHEBI:78442"/>
        <dbReference type="ChEBI" id="CHEBI:78520"/>
        <dbReference type="ChEBI" id="CHEBI:456215"/>
        <dbReference type="EC" id="6.1.1.17"/>
    </reaction>
</comment>
<evidence type="ECO:0000256" key="6">
    <source>
        <dbReference type="ARBA" id="ARBA00022741"/>
    </source>
</evidence>
<protein>
    <recommendedName>
        <fullName evidence="10">Glutamate--tRNA ligase</fullName>
        <ecNumber evidence="10">6.1.1.17</ecNumber>
    </recommendedName>
    <alternativeName>
        <fullName evidence="10">Glutamyl-tRNA synthetase</fullName>
        <shortName evidence="10">GluRS</shortName>
    </alternativeName>
</protein>
<dbReference type="InterPro" id="IPR020058">
    <property type="entry name" value="Glu/Gln-tRNA-synth_Ib_cat-dom"/>
</dbReference>
<evidence type="ECO:0000259" key="11">
    <source>
        <dbReference type="Pfam" id="PF00749"/>
    </source>
</evidence>
<accession>A0A099K7D9</accession>
<dbReference type="Pfam" id="PF19269">
    <property type="entry name" value="Anticodon_2"/>
    <property type="match status" value="1"/>
</dbReference>
<dbReference type="GO" id="GO:0005829">
    <property type="term" value="C:cytosol"/>
    <property type="evidence" value="ECO:0007669"/>
    <property type="project" value="TreeGrafter"/>
</dbReference>
<dbReference type="OrthoDB" id="9807503at2"/>
<organism evidence="13 14">
    <name type="scientific">Colwellia psychrerythraea</name>
    <name type="common">Vibrio psychroerythus</name>
    <dbReference type="NCBI Taxonomy" id="28229"/>
    <lineage>
        <taxon>Bacteria</taxon>
        <taxon>Pseudomonadati</taxon>
        <taxon>Pseudomonadota</taxon>
        <taxon>Gammaproteobacteria</taxon>
        <taxon>Alteromonadales</taxon>
        <taxon>Colwelliaceae</taxon>
        <taxon>Colwellia</taxon>
    </lineage>
</organism>
<evidence type="ECO:0000256" key="8">
    <source>
        <dbReference type="ARBA" id="ARBA00022917"/>
    </source>
</evidence>
<dbReference type="Gene3D" id="3.40.50.620">
    <property type="entry name" value="HUPs"/>
    <property type="match status" value="1"/>
</dbReference>
<dbReference type="InterPro" id="IPR020751">
    <property type="entry name" value="aa-tRNA-synth_I_codon-bd_sub2"/>
</dbReference>
<evidence type="ECO:0000256" key="2">
    <source>
        <dbReference type="ARBA" id="ARBA00007894"/>
    </source>
</evidence>
<dbReference type="GO" id="GO:0008270">
    <property type="term" value="F:zinc ion binding"/>
    <property type="evidence" value="ECO:0007669"/>
    <property type="project" value="InterPro"/>
</dbReference>
<comment type="subcellular location">
    <subcellularLocation>
        <location evidence="1 10">Cytoplasm</location>
    </subcellularLocation>
</comment>
<dbReference type="GO" id="GO:0006424">
    <property type="term" value="P:glutamyl-tRNA aminoacylation"/>
    <property type="evidence" value="ECO:0007669"/>
    <property type="project" value="UniProtKB-UniRule"/>
</dbReference>
<feature type="short sequence motif" description="'HIGH' region" evidence="10">
    <location>
        <begin position="9"/>
        <end position="19"/>
    </location>
</feature>
<dbReference type="InterPro" id="IPR001412">
    <property type="entry name" value="aa-tRNA-synth_I_CS"/>
</dbReference>
<dbReference type="CDD" id="cd00808">
    <property type="entry name" value="GluRS_core"/>
    <property type="match status" value="1"/>
</dbReference>
<dbReference type="HAMAP" id="MF_00022">
    <property type="entry name" value="Glu_tRNA_synth_type1"/>
    <property type="match status" value="1"/>
</dbReference>
<gene>
    <name evidence="10" type="primary">gltX</name>
    <name evidence="13" type="ORF">ND2E_0856</name>
</gene>
<comment type="caution">
    <text evidence="13">The sequence shown here is derived from an EMBL/GenBank/DDBJ whole genome shotgun (WGS) entry which is preliminary data.</text>
</comment>
<dbReference type="SUPFAM" id="SSF48163">
    <property type="entry name" value="An anticodon-binding domain of class I aminoacyl-tRNA synthetases"/>
    <property type="match status" value="1"/>
</dbReference>
<dbReference type="PANTHER" id="PTHR43311:SF2">
    <property type="entry name" value="GLUTAMATE--TRNA LIGASE, MITOCHONDRIAL-RELATED"/>
    <property type="match status" value="1"/>
</dbReference>
<dbReference type="EMBL" id="JQED01000056">
    <property type="protein sequence ID" value="KGJ86684.1"/>
    <property type="molecule type" value="Genomic_DNA"/>
</dbReference>
<dbReference type="PROSITE" id="PS00178">
    <property type="entry name" value="AA_TRNA_LIGASE_I"/>
    <property type="match status" value="1"/>
</dbReference>
<keyword evidence="8 10" id="KW-0648">Protein biosynthesis</keyword>
<evidence type="ECO:0000256" key="7">
    <source>
        <dbReference type="ARBA" id="ARBA00022840"/>
    </source>
</evidence>
<keyword evidence="6 10" id="KW-0547">Nucleotide-binding</keyword>
<proteinExistence type="inferred from homology"/>
<keyword evidence="4 10" id="KW-0963">Cytoplasm</keyword>
<feature type="binding site" evidence="10">
    <location>
        <position position="239"/>
    </location>
    <ligand>
        <name>ATP</name>
        <dbReference type="ChEBI" id="CHEBI:30616"/>
    </ligand>
</feature>
<dbReference type="GO" id="GO:0005524">
    <property type="term" value="F:ATP binding"/>
    <property type="evidence" value="ECO:0007669"/>
    <property type="project" value="UniProtKB-UniRule"/>
</dbReference>
<dbReference type="PANTHER" id="PTHR43311">
    <property type="entry name" value="GLUTAMATE--TRNA LIGASE"/>
    <property type="match status" value="1"/>
</dbReference>
<dbReference type="Pfam" id="PF00749">
    <property type="entry name" value="tRNA-synt_1c"/>
    <property type="match status" value="1"/>
</dbReference>
<sequence length="470" mass="52842">MTLTTRFAPSPTGYLHVGGARTALYSWLYAKKNGGDFILRIEDTDLERSTQASVDAIMDGMNWLNLEWTHGPYFQTERFDRYNETIEQLLASGNAYRCYCTSEEVDAMREEAKAKGEIEKYNGLWRDRTDHPADKPFVIRFKNPLEGDVIIKDMVKGDIAISNEQLDDLIIARSDGTPTYNLTVVVDDWDMKVTHVVRGDDHVSNTPKQINILKALGADVPQYAHIPMILGDDGKRLSKRHGAVGVMQYRDDGFLPEALLNYLVRLGWSHGDKEIFSREEMIELFDLKDCNRAPSGFNTDKLIWVNQHYMKTMDPTYVAEHLAWHMADQGINTDNGPALADVVKIQADRVKTLKEMADISRYFYEDFTELDAKAVKKHLRPVVKEPMMLVKEKLAALTDWSPEPIHAAINDTAVELELGMGKVGMPLRVAATGGGNSPSLDITLALLDQSKVIERIEQALVVVEARIAAG</sequence>
<dbReference type="FunFam" id="3.40.50.620:FF:000007">
    <property type="entry name" value="Glutamate--tRNA ligase"/>
    <property type="match status" value="1"/>
</dbReference>
<dbReference type="InterPro" id="IPR000924">
    <property type="entry name" value="Glu/Gln-tRNA-synth"/>
</dbReference>
<evidence type="ECO:0000259" key="12">
    <source>
        <dbReference type="Pfam" id="PF19269"/>
    </source>
</evidence>
<dbReference type="GO" id="GO:0004818">
    <property type="term" value="F:glutamate-tRNA ligase activity"/>
    <property type="evidence" value="ECO:0007669"/>
    <property type="project" value="UniProtKB-UniRule"/>
</dbReference>
<dbReference type="NCBIfam" id="TIGR00464">
    <property type="entry name" value="gltX_bact"/>
    <property type="match status" value="1"/>
</dbReference>
<evidence type="ECO:0000256" key="10">
    <source>
        <dbReference type="HAMAP-Rule" id="MF_00022"/>
    </source>
</evidence>
<feature type="domain" description="Aminoacyl-tRNA synthetase class I anticodon-binding" evidence="12">
    <location>
        <begin position="319"/>
        <end position="460"/>
    </location>
</feature>
<dbReference type="PRINTS" id="PR00987">
    <property type="entry name" value="TRNASYNTHGLU"/>
</dbReference>